<evidence type="ECO:0000313" key="1">
    <source>
        <dbReference type="EMBL" id="AEL24671.1"/>
    </source>
</evidence>
<gene>
    <name evidence="1" type="ordered locus">Cycma_0899</name>
</gene>
<name>G0J4K6_CYCMS</name>
<proteinExistence type="predicted"/>
<protein>
    <submittedName>
        <fullName evidence="1">Uncharacterized protein</fullName>
    </submittedName>
</protein>
<evidence type="ECO:0000313" key="2">
    <source>
        <dbReference type="Proteomes" id="UP000001635"/>
    </source>
</evidence>
<dbReference type="AlphaFoldDB" id="G0J4K6"/>
<keyword evidence="2" id="KW-1185">Reference proteome</keyword>
<accession>G0J4K6</accession>
<sequence length="84" mass="9843">MPNLNVEFDQFNSKQVGSSKLYTLYFLKKKYIQEKKQPLSIETHSISCVNPKTVRNQLIINDLKNSYKKSYYPSSVGIKKFLSY</sequence>
<dbReference type="HOGENOM" id="CLU_2522011_0_0_10"/>
<reference evidence="2" key="1">
    <citation type="submission" date="2011-07" db="EMBL/GenBank/DDBJ databases">
        <title>The complete genome of Cyclobacterium marinum DSM 745.</title>
        <authorList>
            <person name="Lucas S."/>
            <person name="Han J."/>
            <person name="Lapidus A."/>
            <person name="Bruce D."/>
            <person name="Goodwin L."/>
            <person name="Pitluck S."/>
            <person name="Peters L."/>
            <person name="Kyrpides N."/>
            <person name="Mavromatis K."/>
            <person name="Ivanova N."/>
            <person name="Ovchinnikova G."/>
            <person name="Chertkov O."/>
            <person name="Detter J.C."/>
            <person name="Tapia R."/>
            <person name="Han C."/>
            <person name="Land M."/>
            <person name="Hauser L."/>
            <person name="Markowitz V."/>
            <person name="Cheng J.-F."/>
            <person name="Hugenholtz P."/>
            <person name="Woyke T."/>
            <person name="Wu D."/>
            <person name="Tindall B."/>
            <person name="Schuetze A."/>
            <person name="Brambilla E."/>
            <person name="Klenk H.-P."/>
            <person name="Eisen J.A."/>
        </authorList>
    </citation>
    <scope>NUCLEOTIDE SEQUENCE [LARGE SCALE GENOMIC DNA]</scope>
    <source>
        <strain evidence="2">ATCC 25205 / DSM 745 / LMG 13164 / NCIMB 1802</strain>
    </source>
</reference>
<dbReference type="Proteomes" id="UP000001635">
    <property type="component" value="Chromosome"/>
</dbReference>
<dbReference type="EMBL" id="CP002955">
    <property type="protein sequence ID" value="AEL24671.1"/>
    <property type="molecule type" value="Genomic_DNA"/>
</dbReference>
<organism evidence="1 2">
    <name type="scientific">Cyclobacterium marinum (strain ATCC 25205 / DSM 745 / LMG 13164 / NCIMB 1802)</name>
    <name type="common">Flectobacillus marinus</name>
    <dbReference type="NCBI Taxonomy" id="880070"/>
    <lineage>
        <taxon>Bacteria</taxon>
        <taxon>Pseudomonadati</taxon>
        <taxon>Bacteroidota</taxon>
        <taxon>Cytophagia</taxon>
        <taxon>Cytophagales</taxon>
        <taxon>Cyclobacteriaceae</taxon>
        <taxon>Cyclobacterium</taxon>
    </lineage>
</organism>
<dbReference type="KEGG" id="cmr:Cycma_0899"/>